<proteinExistence type="predicted"/>
<evidence type="ECO:0000256" key="1">
    <source>
        <dbReference type="SAM" id="Coils"/>
    </source>
</evidence>
<name>A0A0S4SAF2_CAMHY</name>
<keyword evidence="4" id="KW-1185">Reference proteome</keyword>
<dbReference type="AlphaFoldDB" id="A0A0S4SAF2"/>
<sequence>MEKNPLISFFYIIIPNLGKNMASENVEIQIQINSNAKNVTSSMKSLTGSINDTTKSVSLLGAKTKDMAQSLTYGYNAVLGLRGAFVTLSEPLFSYLKTADDFKIMSDRLSLVTKSTEELKAVNNELFAIANATNTSFSATAEVFSSLATASSSLNKSNAQTLAIIKTINQTLSISGASASSASAALFQLSQGFASGSLRGDELNSVMEQTPRLARAIADGLGISIGQLREYGASGKLSAEQVFNALEASASKVDSEFNKMQLSISGAMTNAKNSYIQLVAAFDSVNNSTGEVASAIDYYAKKVSENKAEIIEFANDFVRSLQLMGSEVIFIGANIYKTLLSIPTALTLGIENISAKIADAFGVDSLKISGLSDGLLKEWQRVDETIENVSITQRNLFSDLKEFKTDLKGVSNIGLEDMKKTKPQKQSVKLDDKSQIQNYKDLETYYRAIGDHLSAWVYKEKQLANELKNSSLNAKQKTAVLMAQKRAYLELDKAEDNRRKAQIEIEKEIDKSKFDELSYEISLVHQKAKEYEKYGVGRISIEQYIASKTEQIQKNAAKKEQEAHIKKLEYLKEYHELLGDKTKAANIATDIEAIRLKGGGANEQEIANSLYGKRQKEANYDALYSNQDMGIANTFVNRLKDIDDFQNAEMSRIEAHYARLEETKENHDKKMSELERAKFDAQIATAGAGFDMLGSLAQSFYALSGSKSKTAMRAYQAIMVGKAIVNTYTAATNAMATAGNPYLGAAMAAVAVASGLAQVAQIKAQKFHTGGYVYGAGEVPAVLQSGEGVVSRKGMANLDKLNGAGLQTTQTPEINIVNTIDPSVIESWASSRSGRKVIMNIVKG</sequence>
<keyword evidence="1" id="KW-0175">Coiled coil</keyword>
<evidence type="ECO:0000259" key="2">
    <source>
        <dbReference type="Pfam" id="PF20155"/>
    </source>
</evidence>
<dbReference type="InterPro" id="IPR013491">
    <property type="entry name" value="Tape_meas_N"/>
</dbReference>
<gene>
    <name evidence="3" type="ORF">ERS686654_01398</name>
</gene>
<dbReference type="Pfam" id="PF20155">
    <property type="entry name" value="TMP_3"/>
    <property type="match status" value="1"/>
</dbReference>
<evidence type="ECO:0000313" key="3">
    <source>
        <dbReference type="EMBL" id="CUU83280.1"/>
    </source>
</evidence>
<protein>
    <submittedName>
        <fullName evidence="3">Phage tape measure protein</fullName>
    </submittedName>
</protein>
<comment type="caution">
    <text evidence="3">The sequence shown here is derived from an EMBL/GenBank/DDBJ whole genome shotgun (WGS) entry which is preliminary data.</text>
</comment>
<evidence type="ECO:0000313" key="4">
    <source>
        <dbReference type="Proteomes" id="UP000052237"/>
    </source>
</evidence>
<feature type="coiled-coil region" evidence="1">
    <location>
        <begin position="650"/>
        <end position="680"/>
    </location>
</feature>
<organism evidence="3 4">
    <name type="scientific">Campylobacter hyointestinalis subsp. hyointestinalis</name>
    <dbReference type="NCBI Taxonomy" id="91352"/>
    <lineage>
        <taxon>Bacteria</taxon>
        <taxon>Pseudomonadati</taxon>
        <taxon>Campylobacterota</taxon>
        <taxon>Epsilonproteobacteria</taxon>
        <taxon>Campylobacterales</taxon>
        <taxon>Campylobacteraceae</taxon>
        <taxon>Campylobacter</taxon>
    </lineage>
</organism>
<accession>A0A0S4SAF2</accession>
<reference evidence="3 4" key="1">
    <citation type="submission" date="2015-11" db="EMBL/GenBank/DDBJ databases">
        <authorList>
            <consortium name="Pathogen Informatics"/>
        </authorList>
    </citation>
    <scope>NUCLEOTIDE SEQUENCE [LARGE SCALE GENOMIC DNA]</scope>
    <source>
        <strain evidence="3 4">006A-0059</strain>
    </source>
</reference>
<feature type="coiled-coil region" evidence="1">
    <location>
        <begin position="484"/>
        <end position="511"/>
    </location>
</feature>
<dbReference type="Proteomes" id="UP000052237">
    <property type="component" value="Unassembled WGS sequence"/>
</dbReference>
<dbReference type="NCBIfam" id="TIGR02675">
    <property type="entry name" value="tape_meas_nterm"/>
    <property type="match status" value="1"/>
</dbReference>
<feature type="domain" description="Tape measure protein N-terminal" evidence="2">
    <location>
        <begin position="95"/>
        <end position="283"/>
    </location>
</feature>
<dbReference type="EMBL" id="FAVB01000003">
    <property type="protein sequence ID" value="CUU83280.1"/>
    <property type="molecule type" value="Genomic_DNA"/>
</dbReference>